<dbReference type="Gene3D" id="1.10.287.130">
    <property type="match status" value="1"/>
</dbReference>
<dbReference type="PANTHER" id="PTHR43547">
    <property type="entry name" value="TWO-COMPONENT HISTIDINE KINASE"/>
    <property type="match status" value="1"/>
</dbReference>
<proteinExistence type="predicted"/>
<dbReference type="InterPro" id="IPR013656">
    <property type="entry name" value="PAS_4"/>
</dbReference>
<sequence>MGDLQRNRLFEVAGTAVGRSALVSQLLLTASTLLLAVIAAVVMPEMLSNTLFFSAMILIFVTTGLAAAVPWARLPLVWITVLPVLAIASIVLMREAEPLLGATFLLIFPVIWLSSNFGVSGAIGGVVLAAGLVWGSALNREIALQEVEIPRLAIVPIVLTFVAATTYGTTRRAAAQRALLTQQTGLFELALHRSRRQEQTLDEILNAVDFGVISFNRAGDSHLVNRAQREILARFGPRNDVPMPAVLYREDAVTQFEDDDRPFRRALRGETIDRVTVWMGAPGGDRAAFLVSARPLTDHEGVFDGSVIVLRDVTVEMRAIQARDDLVSSVSHELRTPLTSVLGYLELALDDERLDPSTRHMLTVAEKNADRLLALVSGLLTATNDTSNVFTLTVETCDLGAIVEDAVESIRPLAQERNITFEQSESEPISMKVDPFRIRQVVDNLLSNAVKYNVHSGRIGVAVQLTAGVVEVRVSDTGNGMTAAEQTRLFERFYRADSVRGSSVHGTGLGLSLSRDIMRQHGGDLRLTSEPGRGTTAIATLPVTGVQPLAEMGEPRAT</sequence>
<dbReference type="InterPro" id="IPR036890">
    <property type="entry name" value="HATPase_C_sf"/>
</dbReference>
<evidence type="ECO:0000313" key="10">
    <source>
        <dbReference type="EMBL" id="NYJ20412.1"/>
    </source>
</evidence>
<keyword evidence="8" id="KW-1133">Transmembrane helix</keyword>
<keyword evidence="4" id="KW-0597">Phosphoprotein</keyword>
<dbReference type="AlphaFoldDB" id="A0A7Z0EEY1"/>
<dbReference type="Gene3D" id="3.30.450.20">
    <property type="entry name" value="PAS domain"/>
    <property type="match status" value="1"/>
</dbReference>
<dbReference type="GO" id="GO:0005886">
    <property type="term" value="C:plasma membrane"/>
    <property type="evidence" value="ECO:0007669"/>
    <property type="project" value="UniProtKB-SubCell"/>
</dbReference>
<evidence type="ECO:0000259" key="9">
    <source>
        <dbReference type="PROSITE" id="PS50109"/>
    </source>
</evidence>
<feature type="domain" description="Histidine kinase" evidence="9">
    <location>
        <begin position="329"/>
        <end position="545"/>
    </location>
</feature>
<comment type="caution">
    <text evidence="10">The sequence shown here is derived from an EMBL/GenBank/DDBJ whole genome shotgun (WGS) entry which is preliminary data.</text>
</comment>
<keyword evidence="8" id="KW-0812">Transmembrane</keyword>
<feature type="transmembrane region" description="Helical" evidence="8">
    <location>
        <begin position="75"/>
        <end position="92"/>
    </location>
</feature>
<dbReference type="PANTHER" id="PTHR43547:SF2">
    <property type="entry name" value="HYBRID SIGNAL TRANSDUCTION HISTIDINE KINASE C"/>
    <property type="match status" value="1"/>
</dbReference>
<dbReference type="GO" id="GO:0000155">
    <property type="term" value="F:phosphorelay sensor kinase activity"/>
    <property type="evidence" value="ECO:0007669"/>
    <property type="project" value="InterPro"/>
</dbReference>
<dbReference type="CDD" id="cd00075">
    <property type="entry name" value="HATPase"/>
    <property type="match status" value="1"/>
</dbReference>
<dbReference type="InterPro" id="IPR036097">
    <property type="entry name" value="HisK_dim/P_sf"/>
</dbReference>
<keyword evidence="11" id="KW-1185">Reference proteome</keyword>
<feature type="transmembrane region" description="Helical" evidence="8">
    <location>
        <begin position="149"/>
        <end position="167"/>
    </location>
</feature>
<dbReference type="InterPro" id="IPR003661">
    <property type="entry name" value="HisK_dim/P_dom"/>
</dbReference>
<feature type="transmembrane region" description="Helical" evidence="8">
    <location>
        <begin position="20"/>
        <end position="43"/>
    </location>
</feature>
<evidence type="ECO:0000256" key="5">
    <source>
        <dbReference type="ARBA" id="ARBA00022679"/>
    </source>
</evidence>
<gene>
    <name evidence="10" type="ORF">HNR05_002203</name>
</gene>
<dbReference type="Pfam" id="PF00512">
    <property type="entry name" value="HisKA"/>
    <property type="match status" value="1"/>
</dbReference>
<feature type="transmembrane region" description="Helical" evidence="8">
    <location>
        <begin position="104"/>
        <end position="137"/>
    </location>
</feature>
<dbReference type="FunFam" id="3.30.565.10:FF:000006">
    <property type="entry name" value="Sensor histidine kinase WalK"/>
    <property type="match status" value="1"/>
</dbReference>
<keyword evidence="8" id="KW-0472">Membrane</keyword>
<dbReference type="SMART" id="SM00387">
    <property type="entry name" value="HATPase_c"/>
    <property type="match status" value="1"/>
</dbReference>
<reference evidence="10 11" key="1">
    <citation type="submission" date="2020-07" db="EMBL/GenBank/DDBJ databases">
        <title>Sequencing the genomes of 1000 actinobacteria strains.</title>
        <authorList>
            <person name="Klenk H.-P."/>
        </authorList>
    </citation>
    <scope>NUCLEOTIDE SEQUENCE [LARGE SCALE GENOMIC DNA]</scope>
    <source>
        <strain evidence="10 11">LI1</strain>
    </source>
</reference>
<dbReference type="InterPro" id="IPR005467">
    <property type="entry name" value="His_kinase_dom"/>
</dbReference>
<dbReference type="Pfam" id="PF02518">
    <property type="entry name" value="HATPase_c"/>
    <property type="match status" value="1"/>
</dbReference>
<dbReference type="RefSeq" id="WP_179579028.1">
    <property type="nucleotide sequence ID" value="NZ_JACCFM010000001.1"/>
</dbReference>
<dbReference type="EC" id="2.7.13.3" evidence="3"/>
<organism evidence="10 11">
    <name type="scientific">Glaciibacter psychrotolerans</name>
    <dbReference type="NCBI Taxonomy" id="670054"/>
    <lineage>
        <taxon>Bacteria</taxon>
        <taxon>Bacillati</taxon>
        <taxon>Actinomycetota</taxon>
        <taxon>Actinomycetes</taxon>
        <taxon>Micrococcales</taxon>
        <taxon>Microbacteriaceae</taxon>
        <taxon>Glaciibacter</taxon>
    </lineage>
</organism>
<dbReference type="InterPro" id="IPR003594">
    <property type="entry name" value="HATPase_dom"/>
</dbReference>
<comment type="catalytic activity">
    <reaction evidence="1">
        <text>ATP + protein L-histidine = ADP + protein N-phospho-L-histidine.</text>
        <dbReference type="EC" id="2.7.13.3"/>
    </reaction>
</comment>
<dbReference type="SMART" id="SM00388">
    <property type="entry name" value="HisKA"/>
    <property type="match status" value="1"/>
</dbReference>
<dbReference type="PROSITE" id="PS50109">
    <property type="entry name" value="HIS_KIN"/>
    <property type="match status" value="1"/>
</dbReference>
<dbReference type="Gene3D" id="3.30.565.10">
    <property type="entry name" value="Histidine kinase-like ATPase, C-terminal domain"/>
    <property type="match status" value="1"/>
</dbReference>
<dbReference type="Pfam" id="PF08448">
    <property type="entry name" value="PAS_4"/>
    <property type="match status" value="1"/>
</dbReference>
<keyword evidence="7" id="KW-0902">Two-component regulatory system</keyword>
<dbReference type="SUPFAM" id="SSF55874">
    <property type="entry name" value="ATPase domain of HSP90 chaperone/DNA topoisomerase II/histidine kinase"/>
    <property type="match status" value="1"/>
</dbReference>
<dbReference type="InterPro" id="IPR035965">
    <property type="entry name" value="PAS-like_dom_sf"/>
</dbReference>
<evidence type="ECO:0000256" key="1">
    <source>
        <dbReference type="ARBA" id="ARBA00000085"/>
    </source>
</evidence>
<keyword evidence="6 10" id="KW-0418">Kinase</keyword>
<dbReference type="EMBL" id="JACCFM010000001">
    <property type="protein sequence ID" value="NYJ20412.1"/>
    <property type="molecule type" value="Genomic_DNA"/>
</dbReference>
<protein>
    <recommendedName>
        <fullName evidence="3">histidine kinase</fullName>
        <ecNumber evidence="3">2.7.13.3</ecNumber>
    </recommendedName>
</protein>
<dbReference type="SUPFAM" id="SSF55785">
    <property type="entry name" value="PYP-like sensor domain (PAS domain)"/>
    <property type="match status" value="1"/>
</dbReference>
<evidence type="ECO:0000256" key="2">
    <source>
        <dbReference type="ARBA" id="ARBA00004236"/>
    </source>
</evidence>
<comment type="subcellular location">
    <subcellularLocation>
        <location evidence="2">Cell membrane</location>
    </subcellularLocation>
</comment>
<evidence type="ECO:0000313" key="11">
    <source>
        <dbReference type="Proteomes" id="UP000537260"/>
    </source>
</evidence>
<keyword evidence="5" id="KW-0808">Transferase</keyword>
<dbReference type="Proteomes" id="UP000537260">
    <property type="component" value="Unassembled WGS sequence"/>
</dbReference>
<dbReference type="SUPFAM" id="SSF47384">
    <property type="entry name" value="Homodimeric domain of signal transducing histidine kinase"/>
    <property type="match status" value="1"/>
</dbReference>
<evidence type="ECO:0000256" key="3">
    <source>
        <dbReference type="ARBA" id="ARBA00012438"/>
    </source>
</evidence>
<evidence type="ECO:0000256" key="6">
    <source>
        <dbReference type="ARBA" id="ARBA00022777"/>
    </source>
</evidence>
<dbReference type="InterPro" id="IPR004358">
    <property type="entry name" value="Sig_transdc_His_kin-like_C"/>
</dbReference>
<dbReference type="PRINTS" id="PR00344">
    <property type="entry name" value="BCTRLSENSOR"/>
</dbReference>
<accession>A0A7Z0EEY1</accession>
<feature type="transmembrane region" description="Helical" evidence="8">
    <location>
        <begin position="50"/>
        <end position="69"/>
    </location>
</feature>
<evidence type="ECO:0000256" key="7">
    <source>
        <dbReference type="ARBA" id="ARBA00023012"/>
    </source>
</evidence>
<dbReference type="CDD" id="cd00082">
    <property type="entry name" value="HisKA"/>
    <property type="match status" value="1"/>
</dbReference>
<evidence type="ECO:0000256" key="4">
    <source>
        <dbReference type="ARBA" id="ARBA00022553"/>
    </source>
</evidence>
<evidence type="ECO:0000256" key="8">
    <source>
        <dbReference type="SAM" id="Phobius"/>
    </source>
</evidence>
<name>A0A7Z0EEY1_9MICO</name>